<name>A0A8H6F1G0_CANAX</name>
<feature type="compositionally biased region" description="Polar residues" evidence="1">
    <location>
        <begin position="161"/>
        <end position="173"/>
    </location>
</feature>
<dbReference type="AlphaFoldDB" id="A0A8H6F1G0"/>
<protein>
    <submittedName>
        <fullName evidence="2">Uncharacterized protein</fullName>
    </submittedName>
</protein>
<gene>
    <name evidence="2" type="ORF">FOB64_005052</name>
</gene>
<evidence type="ECO:0000313" key="2">
    <source>
        <dbReference type="EMBL" id="KAF6065300.1"/>
    </source>
</evidence>
<reference evidence="2 3" key="1">
    <citation type="submission" date="2020-03" db="EMBL/GenBank/DDBJ databases">
        <title>FDA dAtabase for Regulatory Grade micrObial Sequences (FDA-ARGOS): Supporting development and validation of Infectious Disease Dx tests.</title>
        <authorList>
            <person name="Campos J."/>
            <person name="Goldberg B."/>
            <person name="Tallon L."/>
            <person name="Sadzewicz L."/>
            <person name="Vavikolanu K."/>
            <person name="Mehta A."/>
            <person name="Aluvathingal J."/>
            <person name="Nadendla S."/>
            <person name="Nandy P."/>
            <person name="Geyer C."/>
            <person name="Yan Y."/>
            <person name="Sichtig H."/>
        </authorList>
    </citation>
    <scope>NUCLEOTIDE SEQUENCE [LARGE SCALE GENOMIC DNA]</scope>
    <source>
        <strain evidence="2 3">FDAARGOS_656</strain>
    </source>
</reference>
<dbReference type="EMBL" id="JABWAD010000059">
    <property type="protein sequence ID" value="KAF6065300.1"/>
    <property type="molecule type" value="Genomic_DNA"/>
</dbReference>
<organism evidence="2 3">
    <name type="scientific">Candida albicans</name>
    <name type="common">Yeast</name>
    <dbReference type="NCBI Taxonomy" id="5476"/>
    <lineage>
        <taxon>Eukaryota</taxon>
        <taxon>Fungi</taxon>
        <taxon>Dikarya</taxon>
        <taxon>Ascomycota</taxon>
        <taxon>Saccharomycotina</taxon>
        <taxon>Pichiomycetes</taxon>
        <taxon>Debaryomycetaceae</taxon>
        <taxon>Candida/Lodderomyces clade</taxon>
        <taxon>Candida</taxon>
    </lineage>
</organism>
<proteinExistence type="predicted"/>
<evidence type="ECO:0000256" key="1">
    <source>
        <dbReference type="SAM" id="MobiDB-lite"/>
    </source>
</evidence>
<comment type="caution">
    <text evidence="2">The sequence shown here is derived from an EMBL/GenBank/DDBJ whole genome shotgun (WGS) entry which is preliminary data.</text>
</comment>
<sequence length="173" mass="19286">MLLYGTPIRKTNKIGKRCRTKRTRRRTTETTKNLSNLINFDSFSLHELIKCGTKLLASKSDDIDPKIIPMMLHYSEPIVKQEPGTQQQHDNLASASASPAPPTGSNKPVSSARLKAMQRRKAKANAKNGANKIRSVDISQSSLSRQMIENGEGMDIDSKDSTPQFDVTSTRWE</sequence>
<evidence type="ECO:0000313" key="3">
    <source>
        <dbReference type="Proteomes" id="UP000536275"/>
    </source>
</evidence>
<feature type="compositionally biased region" description="Polar residues" evidence="1">
    <location>
        <begin position="137"/>
        <end position="147"/>
    </location>
</feature>
<feature type="region of interest" description="Disordered" evidence="1">
    <location>
        <begin position="78"/>
        <end position="173"/>
    </location>
</feature>
<accession>A0A8H6F1G0</accession>
<dbReference type="Proteomes" id="UP000536275">
    <property type="component" value="Unassembled WGS sequence"/>
</dbReference>